<dbReference type="GO" id="GO:0060271">
    <property type="term" value="P:cilium assembly"/>
    <property type="evidence" value="ECO:0007669"/>
    <property type="project" value="InterPro"/>
</dbReference>
<dbReference type="HOGENOM" id="CLU_017012_1_0_1"/>
<accession>H3D1K4</accession>
<feature type="domain" description="IFT81 calponin homology" evidence="17">
    <location>
        <begin position="3"/>
        <end position="126"/>
    </location>
</feature>
<evidence type="ECO:0000256" key="12">
    <source>
        <dbReference type="ARBA" id="ARBA00043983"/>
    </source>
</evidence>
<evidence type="ECO:0000256" key="5">
    <source>
        <dbReference type="ARBA" id="ARBA00022794"/>
    </source>
</evidence>
<dbReference type="Ensembl" id="ENSTNIT00000014591.1">
    <property type="protein sequence ID" value="ENSTNIP00000014392.1"/>
    <property type="gene ID" value="ENSTNIG00000011445.1"/>
</dbReference>
<evidence type="ECO:0000256" key="2">
    <source>
        <dbReference type="ARBA" id="ARBA00022490"/>
    </source>
</evidence>
<dbReference type="InterPro" id="IPR041146">
    <property type="entry name" value="IFT81_CH"/>
</dbReference>
<dbReference type="GO" id="GO:0007283">
    <property type="term" value="P:spermatogenesis"/>
    <property type="evidence" value="ECO:0007669"/>
    <property type="project" value="UniProtKB-KW"/>
</dbReference>
<evidence type="ECO:0000256" key="16">
    <source>
        <dbReference type="SAM" id="Coils"/>
    </source>
</evidence>
<keyword evidence="19" id="KW-1185">Reference proteome</keyword>
<dbReference type="GeneTree" id="ENSGT00390000000999"/>
<evidence type="ECO:0000256" key="4">
    <source>
        <dbReference type="ARBA" id="ARBA00022782"/>
    </source>
</evidence>
<evidence type="ECO:0000256" key="11">
    <source>
        <dbReference type="ARBA" id="ARBA00023273"/>
    </source>
</evidence>
<dbReference type="FunFam" id="1.10.418.70:FF:000001">
    <property type="entry name" value="Intraflagellar transport protein 81 homolog"/>
    <property type="match status" value="1"/>
</dbReference>
<reference evidence="18" key="3">
    <citation type="submission" date="2025-09" db="UniProtKB">
        <authorList>
            <consortium name="Ensembl"/>
        </authorList>
    </citation>
    <scope>IDENTIFICATION</scope>
</reference>
<organism evidence="18 19">
    <name type="scientific">Tetraodon nigroviridis</name>
    <name type="common">Spotted green pufferfish</name>
    <name type="synonym">Chelonodon nigroviridis</name>
    <dbReference type="NCBI Taxonomy" id="99883"/>
    <lineage>
        <taxon>Eukaryota</taxon>
        <taxon>Metazoa</taxon>
        <taxon>Chordata</taxon>
        <taxon>Craniata</taxon>
        <taxon>Vertebrata</taxon>
        <taxon>Euteleostomi</taxon>
        <taxon>Actinopterygii</taxon>
        <taxon>Neopterygii</taxon>
        <taxon>Teleostei</taxon>
        <taxon>Neoteleostei</taxon>
        <taxon>Acanthomorphata</taxon>
        <taxon>Eupercaria</taxon>
        <taxon>Tetraodontiformes</taxon>
        <taxon>Tetradontoidea</taxon>
        <taxon>Tetraodontidae</taxon>
        <taxon>Tetraodon</taxon>
    </lineage>
</organism>
<comment type="similarity">
    <text evidence="12">Belongs to the IFT81 family.</text>
</comment>
<dbReference type="InterPro" id="IPR029600">
    <property type="entry name" value="IFT81"/>
</dbReference>
<evidence type="ECO:0000256" key="7">
    <source>
        <dbReference type="ARBA" id="ARBA00022990"/>
    </source>
</evidence>
<keyword evidence="3" id="KW-0597">Phosphoprotein</keyword>
<keyword evidence="2" id="KW-0963">Cytoplasm</keyword>
<proteinExistence type="inferred from homology"/>
<evidence type="ECO:0000256" key="1">
    <source>
        <dbReference type="ARBA" id="ARBA00004120"/>
    </source>
</evidence>
<dbReference type="InterPro" id="IPR043016">
    <property type="entry name" value="IFT81_N_sf"/>
</dbReference>
<reference evidence="19" key="1">
    <citation type="journal article" date="2004" name="Nature">
        <title>Genome duplication in the teleost fish Tetraodon nigroviridis reveals the early vertebrate proto-karyotype.</title>
        <authorList>
            <person name="Jaillon O."/>
            <person name="Aury J.-M."/>
            <person name="Brunet F."/>
            <person name="Petit J.-L."/>
            <person name="Stange-Thomann N."/>
            <person name="Mauceli E."/>
            <person name="Bouneau L."/>
            <person name="Fischer C."/>
            <person name="Ozouf-Costaz C."/>
            <person name="Bernot A."/>
            <person name="Nicaud S."/>
            <person name="Jaffe D."/>
            <person name="Fisher S."/>
            <person name="Lutfalla G."/>
            <person name="Dossat C."/>
            <person name="Segurens B."/>
            <person name="Dasilva C."/>
            <person name="Salanoubat M."/>
            <person name="Levy M."/>
            <person name="Boudet N."/>
            <person name="Castellano S."/>
            <person name="Anthouard V."/>
            <person name="Jubin C."/>
            <person name="Castelli V."/>
            <person name="Katinka M."/>
            <person name="Vacherie B."/>
            <person name="Biemont C."/>
            <person name="Skalli Z."/>
            <person name="Cattolico L."/>
            <person name="Poulain J."/>
            <person name="De Berardinis V."/>
            <person name="Cruaud C."/>
            <person name="Duprat S."/>
            <person name="Brottier P."/>
            <person name="Coutanceau J.-P."/>
            <person name="Gouzy J."/>
            <person name="Parra G."/>
            <person name="Lardier G."/>
            <person name="Chapple C."/>
            <person name="McKernan K.J."/>
            <person name="McEwan P."/>
            <person name="Bosak S."/>
            <person name="Kellis M."/>
            <person name="Volff J.-N."/>
            <person name="Guigo R."/>
            <person name="Zody M.C."/>
            <person name="Mesirov J."/>
            <person name="Lindblad-Toh K."/>
            <person name="Birren B."/>
            <person name="Nusbaum C."/>
            <person name="Kahn D."/>
            <person name="Robinson-Rechavi M."/>
            <person name="Laudet V."/>
            <person name="Schachter V."/>
            <person name="Quetier F."/>
            <person name="Saurin W."/>
            <person name="Scarpelli C."/>
            <person name="Wincker P."/>
            <person name="Lander E.S."/>
            <person name="Weissenbach J."/>
            <person name="Roest Crollius H."/>
        </authorList>
    </citation>
    <scope>NUCLEOTIDE SEQUENCE [LARGE SCALE GENOMIC DNA]</scope>
</reference>
<keyword evidence="11" id="KW-0966">Cell projection</keyword>
<reference evidence="18" key="2">
    <citation type="submission" date="2025-08" db="UniProtKB">
        <authorList>
            <consortium name="Ensembl"/>
        </authorList>
    </citation>
    <scope>IDENTIFICATION</scope>
</reference>
<keyword evidence="10" id="KW-0206">Cytoskeleton</keyword>
<dbReference type="InParanoid" id="H3D1K4"/>
<evidence type="ECO:0000256" key="14">
    <source>
        <dbReference type="ARBA" id="ARBA00073058"/>
    </source>
</evidence>
<dbReference type="Pfam" id="PF18383">
    <property type="entry name" value="IFT81_CH"/>
    <property type="match status" value="1"/>
</dbReference>
<dbReference type="STRING" id="99883.ENSTNIP00000014392"/>
<keyword evidence="5" id="KW-0970">Cilium biogenesis/degradation</keyword>
<evidence type="ECO:0000256" key="15">
    <source>
        <dbReference type="ARBA" id="ARBA00079903"/>
    </source>
</evidence>
<feature type="coiled-coil region" evidence="16">
    <location>
        <begin position="311"/>
        <end position="384"/>
    </location>
</feature>
<evidence type="ECO:0000256" key="8">
    <source>
        <dbReference type="ARBA" id="ARBA00023054"/>
    </source>
</evidence>
<keyword evidence="6" id="KW-0744">Spermatogenesis</keyword>
<dbReference type="GO" id="GO:0036064">
    <property type="term" value="C:ciliary basal body"/>
    <property type="evidence" value="ECO:0007669"/>
    <property type="project" value="TreeGrafter"/>
</dbReference>
<dbReference type="Gene3D" id="1.10.418.70">
    <property type="entry name" value="Intraflagellar transport protein 81, N-terminal domain"/>
    <property type="match status" value="1"/>
</dbReference>
<evidence type="ECO:0000259" key="17">
    <source>
        <dbReference type="Pfam" id="PF18383"/>
    </source>
</evidence>
<dbReference type="PANTHER" id="PTHR15614">
    <property type="entry name" value="INTRAFLAGELLAR TRANSPORT PROTEIN 81 HOMOLOG"/>
    <property type="match status" value="1"/>
</dbReference>
<dbReference type="Proteomes" id="UP000007303">
    <property type="component" value="Unassembled WGS sequence"/>
</dbReference>
<dbReference type="AlphaFoldDB" id="H3D1K4"/>
<evidence type="ECO:0000313" key="18">
    <source>
        <dbReference type="Ensembl" id="ENSTNIP00000014392.1"/>
    </source>
</evidence>
<keyword evidence="7" id="KW-0007">Acetylation</keyword>
<keyword evidence="8 16" id="KW-0175">Coiled coil</keyword>
<evidence type="ECO:0000313" key="19">
    <source>
        <dbReference type="Proteomes" id="UP000007303"/>
    </source>
</evidence>
<dbReference type="GO" id="GO:0042073">
    <property type="term" value="P:intraciliary transport"/>
    <property type="evidence" value="ECO:0007669"/>
    <property type="project" value="InterPro"/>
</dbReference>
<evidence type="ECO:0000256" key="6">
    <source>
        <dbReference type="ARBA" id="ARBA00022871"/>
    </source>
</evidence>
<evidence type="ECO:0000256" key="9">
    <source>
        <dbReference type="ARBA" id="ARBA00023069"/>
    </source>
</evidence>
<feature type="coiled-coil region" evidence="16">
    <location>
        <begin position="177"/>
        <end position="255"/>
    </location>
</feature>
<keyword evidence="9" id="KW-0969">Cilium</keyword>
<dbReference type="OMA" id="WILTHME"/>
<name>H3D1K4_TETNG</name>
<dbReference type="GO" id="GO:0030154">
    <property type="term" value="P:cell differentiation"/>
    <property type="evidence" value="ECO:0007669"/>
    <property type="project" value="UniProtKB-KW"/>
</dbReference>
<keyword evidence="4" id="KW-0221">Differentiation</keyword>
<protein>
    <recommendedName>
        <fullName evidence="14">Intraflagellar transport protein 81 homolog</fullName>
    </recommendedName>
    <alternativeName>
        <fullName evidence="15">Carnitine deficiency-associated protein expressed in ventricle 1</fullName>
    </alternativeName>
</protein>
<dbReference type="PANTHER" id="PTHR15614:SF2">
    <property type="entry name" value="INTRAFLAGELLAR TRANSPORT PROTEIN 81 HOMOLOG"/>
    <property type="match status" value="1"/>
</dbReference>
<evidence type="ECO:0000256" key="3">
    <source>
        <dbReference type="ARBA" id="ARBA00022553"/>
    </source>
</evidence>
<feature type="coiled-coil region" evidence="16">
    <location>
        <begin position="510"/>
        <end position="565"/>
    </location>
</feature>
<comment type="function">
    <text evidence="13">Component of the intraflagellar transport (IFT) complex B: together with IFT74, forms a tubulin-binding module that specifically mediates transport of tubulin within the cilium. Binds tubulin via its CH (calponin-homology)-like region. Required for ciliogenesis. Required for proper regulation of SHH signaling. Plays an important role during spermatogenesis by modulating the assembly and elongation of the sperm flagella.</text>
</comment>
<feature type="coiled-coil region" evidence="16">
    <location>
        <begin position="411"/>
        <end position="478"/>
    </location>
</feature>
<evidence type="ECO:0000256" key="13">
    <source>
        <dbReference type="ARBA" id="ARBA00055755"/>
    </source>
</evidence>
<comment type="subcellular location">
    <subcellularLocation>
        <location evidence="1">Cytoplasm</location>
        <location evidence="1">Cytoskeleton</location>
        <location evidence="1">Cilium basal body</location>
    </subcellularLocation>
</comment>
<sequence length="657" mass="76898">MGEQLKFIIEQLNKEPFKKNFNLITFDSLEPTQLLQVLNDVLAEIDPKHAIDIREEMPEQTVKRMLTVLGLLKYKPPANMSDVSDFRRGLVTGSKPVVHPILHWLLLRVPELKKRAYLARFLVKLDIPADFLQDDIINDTFHQYEELVEGFKAYHKECEQLRTSGFSTAEIKKKQDISAMEEEKDQLLKRVERLKKRVESVSNHPWMLEHARQLRVEKEREEALSHQKQEQKHQLFQAEQRLQRSQRQLKDLQQAAADASPESLMKKLEEENKINSYMVSEKLPKELEAMRRRVQYLQKMAAEPAMGQADVQELEDKIKEVDLQINQMIDRRMMRNDPMDDKLTLYRQQASIISRKKEAKAEELQEAREELASAERELKQRSSQAPAGEEVIRDDELKRLVGKLRSKGTVYKKKRQEIAELKAEYAVLQQTEDILKQRHEDIQQKLQTVEAEKGISGYSNTQEELEKVSAIKSELDERKGRALGDMSEISQVKELNSRIVDQKSALAPVIKELRTLRQTCQELSQDYEEKKAQYESCAAGLESNSSKLEQEVKSLREETANEENRYHYINSMTAIIEMQIQRAAEEVKLYVSSDPQERKKAIREAYMKNIAEQELLGKKLREQQKMVRENHSANMEQMKMWRDLEQLLECKKQCLIR</sequence>
<evidence type="ECO:0000256" key="10">
    <source>
        <dbReference type="ARBA" id="ARBA00023212"/>
    </source>
</evidence>
<dbReference type="GO" id="GO:0030992">
    <property type="term" value="C:intraciliary transport particle B"/>
    <property type="evidence" value="ECO:0007669"/>
    <property type="project" value="InterPro"/>
</dbReference>
<dbReference type="GO" id="GO:0015631">
    <property type="term" value="F:tubulin binding"/>
    <property type="evidence" value="ECO:0007669"/>
    <property type="project" value="InterPro"/>
</dbReference>